<dbReference type="PRINTS" id="PR00364">
    <property type="entry name" value="DISEASERSIST"/>
</dbReference>
<name>A0ABQ2EX00_9ACTN</name>
<evidence type="ECO:0000256" key="2">
    <source>
        <dbReference type="ARBA" id="ARBA00023012"/>
    </source>
</evidence>
<dbReference type="InterPro" id="IPR016032">
    <property type="entry name" value="Sig_transdc_resp-reg_C-effctor"/>
</dbReference>
<dbReference type="SMART" id="SM00382">
    <property type="entry name" value="AAA"/>
    <property type="match status" value="1"/>
</dbReference>
<dbReference type="Pfam" id="PF13176">
    <property type="entry name" value="TPR_7"/>
    <property type="match status" value="1"/>
</dbReference>
<evidence type="ECO:0000259" key="7">
    <source>
        <dbReference type="PROSITE" id="PS51755"/>
    </source>
</evidence>
<accession>A0ABQ2EX00</accession>
<dbReference type="Pfam" id="PF13191">
    <property type="entry name" value="AAA_16"/>
    <property type="match status" value="1"/>
</dbReference>
<dbReference type="InterPro" id="IPR051677">
    <property type="entry name" value="AfsR-DnrI-RedD_regulator"/>
</dbReference>
<dbReference type="PANTHER" id="PTHR35807">
    <property type="entry name" value="TRANSCRIPTIONAL REGULATOR REDD-RELATED"/>
    <property type="match status" value="1"/>
</dbReference>
<comment type="caution">
    <text evidence="8">The sequence shown here is derived from an EMBL/GenBank/DDBJ whole genome shotgun (WGS) entry which is preliminary data.</text>
</comment>
<dbReference type="SUPFAM" id="SSF48452">
    <property type="entry name" value="TPR-like"/>
    <property type="match status" value="2"/>
</dbReference>
<keyword evidence="4 6" id="KW-0238">DNA-binding</keyword>
<dbReference type="InterPro" id="IPR001867">
    <property type="entry name" value="OmpR/PhoB-type_DNA-bd"/>
</dbReference>
<keyword evidence="3" id="KW-0805">Transcription regulation</keyword>
<sequence length="948" mass="104482">MSVRFEVLGPLRAYQDDRPVGLGSVKQRLLLATLLAKADELVTSEQLIDVLWSHEPPASAASNLRSYARGLRTVLHSDSWDGLPPTRGGYILRLLPGQLDLEVFDRAITRAQAAAADGDSVVAKAEWTRALSLRRGSPLAGLPHHSPLAEWVARIEERYLAAEEDYGELLLGAENWMDVVHRMRQLLDRAPLRERAWCQLLTGLYEMGNTTDALAAFRQARKIFVTETGLEPGPRLAQLHDNILNRRPLAARREEIRPNESQRKFPHTHVIPRQLPPLTHVFVGRRKEIAQLDARLDSSPQGAELTAITVVCGMAGVGKTTLALQWAHQMSASFPDGQLYVNLRGYDKDSKLSPFEVLRDFLDALGVAQTRIPASLEGRTALFRSLLASRRILLLLDNAGDAEQVRPLLPGAGRIAVVVTSRDQLHGLIVSEGAHALPVPALSHDESRTMLRLRLGEKRISDDQESLDGIAKATGGLPLALSVVAARLASDSQVSLESVAADLRRSQNRLDALAVGDVRGAFGWSYRSLSPDAARAFRLLGLHPGPEVGEEAASALIGSPVHVVRQHMRELTSLHLLDEGFPGRYTAHDLLWGYAVELLRSSEPHDSQRAARERMYDYYLHRSHSAAVCLQPQWLTFTPHPPSSPDSYAPPSDQAEALAWFGTELDVLTRLVRQETENGYGTHAWQLAWALTAFLAPKGLWQIQFTVQRLALSAAERSESMTGQATAHRLLGRAMTRLGMFAEADDHLKHAQLRYEQARDVRGAAQSLHNRTEVSFVTGDLQAALVHAREALRLHRLAGHAPGEARTLNAIGWVSATTGNFTQAVDSCEQALEIQRQINDVNGQAATLDTLGYAFHGLGRWDEAVSSYRQSVALFRGSADRYHEAETCVRLGETLEEMGESLAAVAEWLVAAEIFDELQDPAAEDVRRHLARVDGASEAPGQRFDVLR</sequence>
<dbReference type="CDD" id="cd15831">
    <property type="entry name" value="BTAD"/>
    <property type="match status" value="1"/>
</dbReference>
<dbReference type="SUPFAM" id="SSF46894">
    <property type="entry name" value="C-terminal effector domain of the bipartite response regulators"/>
    <property type="match status" value="1"/>
</dbReference>
<dbReference type="Pfam" id="PF03704">
    <property type="entry name" value="BTAD"/>
    <property type="match status" value="1"/>
</dbReference>
<dbReference type="InterPro" id="IPR036388">
    <property type="entry name" value="WH-like_DNA-bd_sf"/>
</dbReference>
<dbReference type="RefSeq" id="WP_229701409.1">
    <property type="nucleotide sequence ID" value="NZ_BMMV01000040.1"/>
</dbReference>
<evidence type="ECO:0000256" key="6">
    <source>
        <dbReference type="PROSITE-ProRule" id="PRU01091"/>
    </source>
</evidence>
<dbReference type="Gene3D" id="1.10.8.430">
    <property type="entry name" value="Helical domain of apoptotic protease-activating factors"/>
    <property type="match status" value="1"/>
</dbReference>
<evidence type="ECO:0000256" key="1">
    <source>
        <dbReference type="ARBA" id="ARBA00005820"/>
    </source>
</evidence>
<feature type="DNA-binding region" description="OmpR/PhoB-type" evidence="6">
    <location>
        <begin position="1"/>
        <end position="94"/>
    </location>
</feature>
<evidence type="ECO:0000256" key="3">
    <source>
        <dbReference type="ARBA" id="ARBA00023015"/>
    </source>
</evidence>
<dbReference type="Gene3D" id="1.25.40.10">
    <property type="entry name" value="Tetratricopeptide repeat domain"/>
    <property type="match status" value="2"/>
</dbReference>
<keyword evidence="9" id="KW-1185">Reference proteome</keyword>
<feature type="domain" description="OmpR/PhoB-type" evidence="7">
    <location>
        <begin position="1"/>
        <end position="94"/>
    </location>
</feature>
<keyword evidence="2" id="KW-0902">Two-component regulatory system</keyword>
<dbReference type="EMBL" id="BMMV01000040">
    <property type="protein sequence ID" value="GGK29968.1"/>
    <property type="molecule type" value="Genomic_DNA"/>
</dbReference>
<dbReference type="PROSITE" id="PS51755">
    <property type="entry name" value="OMPR_PHOB"/>
    <property type="match status" value="1"/>
</dbReference>
<organism evidence="8 9">
    <name type="scientific">Streptomyces camponoticapitis</name>
    <dbReference type="NCBI Taxonomy" id="1616125"/>
    <lineage>
        <taxon>Bacteria</taxon>
        <taxon>Bacillati</taxon>
        <taxon>Actinomycetota</taxon>
        <taxon>Actinomycetes</taxon>
        <taxon>Kitasatosporales</taxon>
        <taxon>Streptomycetaceae</taxon>
        <taxon>Streptomyces</taxon>
    </lineage>
</organism>
<reference evidence="9" key="1">
    <citation type="journal article" date="2019" name="Int. J. Syst. Evol. Microbiol.">
        <title>The Global Catalogue of Microorganisms (GCM) 10K type strain sequencing project: providing services to taxonomists for standard genome sequencing and annotation.</title>
        <authorList>
            <consortium name="The Broad Institute Genomics Platform"/>
            <consortium name="The Broad Institute Genome Sequencing Center for Infectious Disease"/>
            <person name="Wu L."/>
            <person name="Ma J."/>
        </authorList>
    </citation>
    <scope>NUCLEOTIDE SEQUENCE [LARGE SCALE GENOMIC DNA]</scope>
    <source>
        <strain evidence="9">CGMCC 4.7275</strain>
    </source>
</reference>
<gene>
    <name evidence="8" type="ORF">GCM10011583_72310</name>
</gene>
<dbReference type="SMART" id="SM00028">
    <property type="entry name" value="TPR"/>
    <property type="match status" value="6"/>
</dbReference>
<dbReference type="InterPro" id="IPR027417">
    <property type="entry name" value="P-loop_NTPase"/>
</dbReference>
<dbReference type="InterPro" id="IPR011990">
    <property type="entry name" value="TPR-like_helical_dom_sf"/>
</dbReference>
<keyword evidence="5" id="KW-0804">Transcription</keyword>
<dbReference type="SUPFAM" id="SSF52540">
    <property type="entry name" value="P-loop containing nucleoside triphosphate hydrolases"/>
    <property type="match status" value="1"/>
</dbReference>
<dbReference type="PANTHER" id="PTHR35807:SF1">
    <property type="entry name" value="TRANSCRIPTIONAL REGULATOR REDD"/>
    <property type="match status" value="1"/>
</dbReference>
<dbReference type="Gene3D" id="1.10.10.10">
    <property type="entry name" value="Winged helix-like DNA-binding domain superfamily/Winged helix DNA-binding domain"/>
    <property type="match status" value="1"/>
</dbReference>
<evidence type="ECO:0000313" key="9">
    <source>
        <dbReference type="Proteomes" id="UP000660265"/>
    </source>
</evidence>
<dbReference type="Pfam" id="PF13424">
    <property type="entry name" value="TPR_12"/>
    <property type="match status" value="1"/>
</dbReference>
<dbReference type="InterPro" id="IPR019734">
    <property type="entry name" value="TPR_rpt"/>
</dbReference>
<dbReference type="SMART" id="SM01043">
    <property type="entry name" value="BTAD"/>
    <property type="match status" value="1"/>
</dbReference>
<dbReference type="InterPro" id="IPR003593">
    <property type="entry name" value="AAA+_ATPase"/>
</dbReference>
<evidence type="ECO:0000256" key="5">
    <source>
        <dbReference type="ARBA" id="ARBA00023163"/>
    </source>
</evidence>
<dbReference type="InterPro" id="IPR042197">
    <property type="entry name" value="Apaf_helical"/>
</dbReference>
<evidence type="ECO:0000256" key="4">
    <source>
        <dbReference type="ARBA" id="ARBA00023125"/>
    </source>
</evidence>
<dbReference type="Proteomes" id="UP000660265">
    <property type="component" value="Unassembled WGS sequence"/>
</dbReference>
<dbReference type="InterPro" id="IPR005158">
    <property type="entry name" value="BTAD"/>
</dbReference>
<comment type="similarity">
    <text evidence="1">Belongs to the AfsR/DnrI/RedD regulatory family.</text>
</comment>
<protein>
    <submittedName>
        <fullName evidence="8">SARP family transcriptional regulator</fullName>
    </submittedName>
</protein>
<dbReference type="Gene3D" id="3.40.50.300">
    <property type="entry name" value="P-loop containing nucleotide triphosphate hydrolases"/>
    <property type="match status" value="1"/>
</dbReference>
<evidence type="ECO:0000313" key="8">
    <source>
        <dbReference type="EMBL" id="GGK29968.1"/>
    </source>
</evidence>
<dbReference type="InterPro" id="IPR041664">
    <property type="entry name" value="AAA_16"/>
</dbReference>
<proteinExistence type="inferred from homology"/>
<dbReference type="SMART" id="SM00862">
    <property type="entry name" value="Trans_reg_C"/>
    <property type="match status" value="1"/>
</dbReference>